<feature type="binding site" evidence="12">
    <location>
        <position position="47"/>
    </location>
    <ligand>
        <name>Ca(2+)</name>
        <dbReference type="ChEBI" id="CHEBI:29108"/>
    </ligand>
</feature>
<evidence type="ECO:0000256" key="7">
    <source>
        <dbReference type="ARBA" id="ARBA00022839"/>
    </source>
</evidence>
<comment type="caution">
    <text evidence="9">Lacks conserved residue(s) required for the propagation of feature annotation.</text>
</comment>
<evidence type="ECO:0000256" key="2">
    <source>
        <dbReference type="ARBA" id="ARBA00022722"/>
    </source>
</evidence>
<dbReference type="InterPro" id="IPR030854">
    <property type="entry name" value="RNase_J_bac"/>
</dbReference>
<dbReference type="Pfam" id="PF17770">
    <property type="entry name" value="RNase_J_C"/>
    <property type="match status" value="1"/>
</dbReference>
<name>A0A2A9HGX9_TEPT2</name>
<feature type="binding site" evidence="12">
    <location>
        <position position="442"/>
    </location>
    <ligand>
        <name>Ca(2+)</name>
        <dbReference type="ChEBI" id="CHEBI:29108"/>
    </ligand>
</feature>
<feature type="binding site" evidence="12">
    <location>
        <position position="162"/>
    </location>
    <ligand>
        <name>Zn(2+)</name>
        <dbReference type="ChEBI" id="CHEBI:29105"/>
        <label>1</label>
        <note>catalytic</note>
    </ligand>
</feature>
<dbReference type="Proteomes" id="UP000223071">
    <property type="component" value="Unassembled WGS sequence"/>
</dbReference>
<dbReference type="RefSeq" id="WP_098503628.1">
    <property type="nucleotide sequence ID" value="NZ_PDJQ01000001.1"/>
</dbReference>
<sequence>MTSKTTLRVIPLGGLGEIGRNMMLLEYGDDIIVIDVGLMFPEEEMLGVDLVIPDFTYLRERREKVRAVFLTHGHEDHVGALPYFLREFDVPVYSTRLTDGLIRVKLQEHRLLQKAKTHVVEPGQVIEAGVFRVEFFTVAHSIPDACGLIIQTPLGPVVHTGDFKLDHTPVMDQHTDLIRLAQVGAEGCLLLMADSTYAEVDGYTPSEQLVGEALKQIMVNAPGRVIVATFASLISRVQQVIDAAVFTGRKVFVTGRSMIDNVAMARQLGYLQAPEGTIVGVEEMRNTPPAKLVVITTGSQGEPTSALTKMANGDHRHIQIVKGDTVVLSASPIPGNEQAVYRNVDNLFRLGADVLYNRVSNIHVRGHASREELKIIQGLLQPEYFVPIHGEYRHLVVHARLAESVGVPQGNAFVLTDGDVLEIDEEAAWLGERVPASYVYVDGLGIGDVDQHILRDRAHLSTDGVVVVIVTVEKQTGALDRPAEILARGFLDLEEREDLAERTREVVAKALQGAEHYAEFGDINTRIRDAVSKFLYDETRRRPMVLTVTVEV</sequence>
<evidence type="ECO:0000256" key="10">
    <source>
        <dbReference type="PIRSR" id="PIRSR004803-1"/>
    </source>
</evidence>
<proteinExistence type="inferred from homology"/>
<evidence type="ECO:0000256" key="6">
    <source>
        <dbReference type="ARBA" id="ARBA00022833"/>
    </source>
</evidence>
<comment type="cofactor">
    <cofactor evidence="12">
        <name>Zn(2+)</name>
        <dbReference type="ChEBI" id="CHEBI:29105"/>
    </cofactor>
    <text evidence="12">Binds 2 Zn(2+) ions per subunit. It is not clear if Zn(2+) or Mg(2+) is physiologically important.</text>
</comment>
<feature type="binding site" evidence="12">
    <location>
        <position position="140"/>
    </location>
    <ligand>
        <name>Zn(2+)</name>
        <dbReference type="ChEBI" id="CHEBI:29105"/>
        <label>1</label>
        <note>catalytic</note>
    </ligand>
</feature>
<dbReference type="PANTHER" id="PTHR43694">
    <property type="entry name" value="RIBONUCLEASE J"/>
    <property type="match status" value="1"/>
</dbReference>
<feature type="binding site" evidence="12">
    <location>
        <position position="72"/>
    </location>
    <ligand>
        <name>Zn(2+)</name>
        <dbReference type="ChEBI" id="CHEBI:29105"/>
        <label>1</label>
        <note>catalytic</note>
    </ligand>
</feature>
<dbReference type="GO" id="GO:0008270">
    <property type="term" value="F:zinc ion binding"/>
    <property type="evidence" value="ECO:0007669"/>
    <property type="project" value="InterPro"/>
</dbReference>
<feature type="binding site" evidence="11">
    <location>
        <begin position="363"/>
        <end position="367"/>
    </location>
    <ligand>
        <name>substrate</name>
    </ligand>
</feature>
<evidence type="ECO:0000256" key="4">
    <source>
        <dbReference type="ARBA" id="ARBA00022759"/>
    </source>
</evidence>
<dbReference type="Gene3D" id="3.10.20.580">
    <property type="match status" value="1"/>
</dbReference>
<dbReference type="PIRSF" id="PIRSF004803">
    <property type="entry name" value="RnjA"/>
    <property type="match status" value="1"/>
</dbReference>
<evidence type="ECO:0000259" key="13">
    <source>
        <dbReference type="SMART" id="SM00849"/>
    </source>
</evidence>
<dbReference type="Pfam" id="PF00753">
    <property type="entry name" value="Lactamase_B"/>
    <property type="match status" value="1"/>
</dbReference>
<dbReference type="AlphaFoldDB" id="A0A2A9HGX9"/>
<dbReference type="EMBL" id="PDJQ01000001">
    <property type="protein sequence ID" value="PFG74226.1"/>
    <property type="molecule type" value="Genomic_DNA"/>
</dbReference>
<feature type="binding site" evidence="12">
    <location>
        <position position="76"/>
    </location>
    <ligand>
        <name>Zn(2+)</name>
        <dbReference type="ChEBI" id="CHEBI:29105"/>
        <label>1</label>
        <note>catalytic</note>
    </ligand>
</feature>
<dbReference type="InterPro" id="IPR011108">
    <property type="entry name" value="RMMBL"/>
</dbReference>
<evidence type="ECO:0000256" key="11">
    <source>
        <dbReference type="PIRSR" id="PIRSR004803-2"/>
    </source>
</evidence>
<evidence type="ECO:0000313" key="15">
    <source>
        <dbReference type="Proteomes" id="UP000223071"/>
    </source>
</evidence>
<dbReference type="NCBIfam" id="TIGR00649">
    <property type="entry name" value="MG423"/>
    <property type="match status" value="1"/>
</dbReference>
<feature type="active site" description="Proton acceptor" evidence="10">
    <location>
        <position position="367"/>
    </location>
</feature>
<evidence type="ECO:0000256" key="5">
    <source>
        <dbReference type="ARBA" id="ARBA00022801"/>
    </source>
</evidence>
<dbReference type="Gene3D" id="3.40.50.10710">
    <property type="entry name" value="Metallo-hydrolase/oxidoreductase"/>
    <property type="match status" value="1"/>
</dbReference>
<feature type="binding site" evidence="12">
    <location>
        <position position="49"/>
    </location>
    <ligand>
        <name>Ca(2+)</name>
        <dbReference type="ChEBI" id="CHEBI:29108"/>
    </ligand>
</feature>
<comment type="cofactor">
    <cofactor evidence="12">
        <name>Ca(2+)</name>
        <dbReference type="ChEBI" id="CHEBI:29108"/>
    </cofactor>
    <text evidence="12">Binds 1 Ca(2+) cation per subunit. Seen in 1 crystal structure, it is not clear if it is physiologically important.</text>
</comment>
<evidence type="ECO:0000256" key="9">
    <source>
        <dbReference type="HAMAP-Rule" id="MF_01491"/>
    </source>
</evidence>
<dbReference type="GO" id="GO:0005737">
    <property type="term" value="C:cytoplasm"/>
    <property type="evidence" value="ECO:0007669"/>
    <property type="project" value="UniProtKB-SubCell"/>
</dbReference>
<dbReference type="InterPro" id="IPR036866">
    <property type="entry name" value="RibonucZ/Hydroxyglut_hydro"/>
</dbReference>
<dbReference type="SMART" id="SM00849">
    <property type="entry name" value="Lactamase_B"/>
    <property type="match status" value="1"/>
</dbReference>
<organism evidence="14 15">
    <name type="scientific">Tepidiforma thermophila (strain KCTC 52669 / CGMCC 1.13589 / G233)</name>
    <dbReference type="NCBI Taxonomy" id="2761530"/>
    <lineage>
        <taxon>Bacteria</taxon>
        <taxon>Bacillati</taxon>
        <taxon>Chloroflexota</taxon>
        <taxon>Tepidiformia</taxon>
        <taxon>Tepidiformales</taxon>
        <taxon>Tepidiformaceae</taxon>
        <taxon>Tepidiforma</taxon>
    </lineage>
</organism>
<comment type="similarity">
    <text evidence="9">Belongs to the metallo-beta-lactamase superfamily. RNA-metabolizing metallo-beta-lactamase-like family. Bacterial RNase J subfamily.</text>
</comment>
<feature type="domain" description="Metallo-beta-lactamase" evidence="13">
    <location>
        <begin position="19"/>
        <end position="214"/>
    </location>
</feature>
<dbReference type="InterPro" id="IPR055132">
    <property type="entry name" value="RNase_J_b_CASP"/>
</dbReference>
<keyword evidence="6 12" id="KW-0862">Zinc</keyword>
<accession>A0A2A9HGX9</accession>
<feature type="binding site" evidence="12">
    <location>
        <position position="389"/>
    </location>
    <ligand>
        <name>Zn(2+)</name>
        <dbReference type="ChEBI" id="CHEBI:29105"/>
        <label>1</label>
        <note>catalytic</note>
    </ligand>
</feature>
<keyword evidence="1 9" id="KW-0963">Cytoplasm</keyword>
<dbReference type="Pfam" id="PF07521">
    <property type="entry name" value="RMMBL"/>
    <property type="match status" value="1"/>
</dbReference>
<keyword evidence="9" id="KW-0698">rRNA processing</keyword>
<dbReference type="CDD" id="cd07714">
    <property type="entry name" value="RNaseJ_MBL-fold"/>
    <property type="match status" value="1"/>
</dbReference>
<dbReference type="PANTHER" id="PTHR43694:SF1">
    <property type="entry name" value="RIBONUCLEASE J"/>
    <property type="match status" value="1"/>
</dbReference>
<reference evidence="14 15" key="1">
    <citation type="submission" date="2017-09" db="EMBL/GenBank/DDBJ databases">
        <title>Sequencing the genomes of two abundant thermophiles in Great Basin hot springs: Thermocrinis jamiesonii and novel Chloroflexi Thermoflexus hugenholtzii.</title>
        <authorList>
            <person name="Hedlund B."/>
        </authorList>
    </citation>
    <scope>NUCLEOTIDE SEQUENCE [LARGE SCALE GENOMIC DNA]</scope>
    <source>
        <strain evidence="14 15">G233</strain>
    </source>
</reference>
<evidence type="ECO:0000256" key="12">
    <source>
        <dbReference type="PIRSR" id="PIRSR004803-3"/>
    </source>
</evidence>
<feature type="binding site" evidence="12">
    <location>
        <position position="74"/>
    </location>
    <ligand>
        <name>Zn(2+)</name>
        <dbReference type="ChEBI" id="CHEBI:29105"/>
        <label>1</label>
        <note>catalytic</note>
    </ligand>
</feature>
<keyword evidence="3 12" id="KW-0479">Metal-binding</keyword>
<keyword evidence="2 9" id="KW-0540">Nuclease</keyword>
<keyword evidence="12" id="KW-0106">Calcium</keyword>
<comment type="caution">
    <text evidence="14">The sequence shown here is derived from an EMBL/GenBank/DDBJ whole genome shotgun (WGS) entry which is preliminary data.</text>
</comment>
<evidence type="ECO:0000313" key="14">
    <source>
        <dbReference type="EMBL" id="PFG74226.1"/>
    </source>
</evidence>
<comment type="subunit">
    <text evidence="9">Homodimer, may be a subunit of the RNA degradosome.</text>
</comment>
<comment type="subcellular location">
    <subcellularLocation>
        <location evidence="9">Cytoplasm</location>
    </subcellularLocation>
</comment>
<dbReference type="InterPro" id="IPR041636">
    <property type="entry name" value="RNase_J_C"/>
</dbReference>
<feature type="active site" description="Proton donor" evidence="10">
    <location>
        <position position="194"/>
    </location>
</feature>
<keyword evidence="15" id="KW-1185">Reference proteome</keyword>
<evidence type="ECO:0000256" key="3">
    <source>
        <dbReference type="ARBA" id="ARBA00022723"/>
    </source>
</evidence>
<dbReference type="InterPro" id="IPR001279">
    <property type="entry name" value="Metallo-B-lactamas"/>
</dbReference>
<dbReference type="GO" id="GO:0003723">
    <property type="term" value="F:RNA binding"/>
    <property type="evidence" value="ECO:0007669"/>
    <property type="project" value="UniProtKB-UniRule"/>
</dbReference>
<dbReference type="Gene3D" id="3.60.15.10">
    <property type="entry name" value="Ribonuclease Z/Hydroxyacylglutathione hydrolase-like"/>
    <property type="match status" value="1"/>
</dbReference>
<dbReference type="GO" id="GO:0004521">
    <property type="term" value="F:RNA endonuclease activity"/>
    <property type="evidence" value="ECO:0007669"/>
    <property type="project" value="UniProtKB-UniRule"/>
</dbReference>
<keyword evidence="8 9" id="KW-0694">RNA-binding</keyword>
<keyword evidence="7 9" id="KW-0269">Exonuclease</keyword>
<dbReference type="GO" id="GO:0006364">
    <property type="term" value="P:rRNA processing"/>
    <property type="evidence" value="ECO:0007669"/>
    <property type="project" value="UniProtKB-UniRule"/>
</dbReference>
<protein>
    <recommendedName>
        <fullName evidence="9">Ribonuclease J</fullName>
        <shortName evidence="9">RNase J</shortName>
        <ecNumber evidence="9">3.1.-.-</ecNumber>
    </recommendedName>
</protein>
<comment type="function">
    <text evidence="9">An RNase that has 5'-3' exonuclease and possibly endonuclease activity. Involved in maturation of rRNA and in some organisms also mRNA maturation and/or decay.</text>
</comment>
<dbReference type="InterPro" id="IPR042173">
    <property type="entry name" value="RNase_J_2"/>
</dbReference>
<dbReference type="SUPFAM" id="SSF56281">
    <property type="entry name" value="Metallo-hydrolase/oxidoreductase"/>
    <property type="match status" value="1"/>
</dbReference>
<feature type="binding site" evidence="12">
    <location>
        <position position="77"/>
    </location>
    <ligand>
        <name>Zn(2+)</name>
        <dbReference type="ChEBI" id="CHEBI:29105"/>
        <label>1</label>
        <note>catalytic</note>
    </ligand>
</feature>
<dbReference type="GO" id="GO:0004534">
    <property type="term" value="F:5'-3' RNA exonuclease activity"/>
    <property type="evidence" value="ECO:0007669"/>
    <property type="project" value="UniProtKB-UniRule"/>
</dbReference>
<evidence type="ECO:0000256" key="8">
    <source>
        <dbReference type="ARBA" id="ARBA00022884"/>
    </source>
</evidence>
<keyword evidence="4 9" id="KW-0255">Endonuclease</keyword>
<gene>
    <name evidence="9" type="primary">rnj</name>
    <name evidence="14" type="ORF">A9A59_1439</name>
</gene>
<dbReference type="InterPro" id="IPR004613">
    <property type="entry name" value="RNase_J"/>
</dbReference>
<dbReference type="EC" id="3.1.-.-" evidence="9"/>
<dbReference type="HAMAP" id="MF_01491">
    <property type="entry name" value="RNase_J_bact"/>
    <property type="match status" value="1"/>
</dbReference>
<dbReference type="Pfam" id="PF22505">
    <property type="entry name" value="RNase_J_b_CASP"/>
    <property type="match status" value="1"/>
</dbReference>
<keyword evidence="5 9" id="KW-0378">Hydrolase</keyword>
<evidence type="ECO:0000256" key="1">
    <source>
        <dbReference type="ARBA" id="ARBA00022490"/>
    </source>
</evidence>